<dbReference type="Gene3D" id="1.20.58.300">
    <property type="entry name" value="FlgN-like"/>
    <property type="match status" value="1"/>
</dbReference>
<evidence type="ECO:0000256" key="2">
    <source>
        <dbReference type="SAM" id="Coils"/>
    </source>
</evidence>
<evidence type="ECO:0000313" key="3">
    <source>
        <dbReference type="EMBL" id="RFA34046.1"/>
    </source>
</evidence>
<reference evidence="3 4" key="1">
    <citation type="submission" date="2017-05" db="EMBL/GenBank/DDBJ databases">
        <title>Virgibacillus sp. AK90 isolated from a saltern of Kakinada, India.</title>
        <authorList>
            <person name="Gupta V."/>
            <person name="Sidhu C."/>
            <person name="Korpole S."/>
            <person name="Pinnaka A.K."/>
        </authorList>
    </citation>
    <scope>NUCLEOTIDE SEQUENCE [LARGE SCALE GENOMIC DNA]</scope>
    <source>
        <strain evidence="3 4">AK90</strain>
    </source>
</reference>
<dbReference type="AlphaFoldDB" id="A0A3E0WPX9"/>
<organism evidence="3 4">
    <name type="scientific">Virgibacillus dokdonensis</name>
    <dbReference type="NCBI Taxonomy" id="302167"/>
    <lineage>
        <taxon>Bacteria</taxon>
        <taxon>Bacillati</taxon>
        <taxon>Bacillota</taxon>
        <taxon>Bacilli</taxon>
        <taxon>Bacillales</taxon>
        <taxon>Bacillaceae</taxon>
        <taxon>Virgibacillus</taxon>
    </lineage>
</organism>
<dbReference type="EMBL" id="NFZX01000027">
    <property type="protein sequence ID" value="RFA34046.1"/>
    <property type="molecule type" value="Genomic_DNA"/>
</dbReference>
<evidence type="ECO:0000256" key="1">
    <source>
        <dbReference type="ARBA" id="ARBA00022795"/>
    </source>
</evidence>
<dbReference type="Proteomes" id="UP000256488">
    <property type="component" value="Unassembled WGS sequence"/>
</dbReference>
<accession>A0A3E0WPX9</accession>
<dbReference type="InterPro" id="IPR036679">
    <property type="entry name" value="FlgN-like_sf"/>
</dbReference>
<dbReference type="GO" id="GO:0044780">
    <property type="term" value="P:bacterial-type flagellum assembly"/>
    <property type="evidence" value="ECO:0007669"/>
    <property type="project" value="InterPro"/>
</dbReference>
<protein>
    <recommendedName>
        <fullName evidence="5">FlgN protein</fullName>
    </recommendedName>
</protein>
<evidence type="ECO:0000313" key="4">
    <source>
        <dbReference type="Proteomes" id="UP000256488"/>
    </source>
</evidence>
<dbReference type="SUPFAM" id="SSF140566">
    <property type="entry name" value="FlgN-like"/>
    <property type="match status" value="1"/>
</dbReference>
<sequence length="170" mass="20025">MKERRICLSLKPIIDILEELLHLHVEFVDLSKTKTNVVKNGDVDTLSSIIARERKLSRKMEKVEKERQQYMATWFEANQPQKQEQTVTTLLSQVESEKDKEQLIELTTELVRTMAQLKQQEQLNRMLIQQSLQFVHFSLDLMNPTIESMNYGTDKEKQVRTKQSLFDSKV</sequence>
<name>A0A3E0WPX9_9BACI</name>
<keyword evidence="1" id="KW-1005">Bacterial flagellum biogenesis</keyword>
<dbReference type="InterPro" id="IPR007809">
    <property type="entry name" value="FlgN-like"/>
</dbReference>
<comment type="caution">
    <text evidence="3">The sequence shown here is derived from an EMBL/GenBank/DDBJ whole genome shotgun (WGS) entry which is preliminary data.</text>
</comment>
<gene>
    <name evidence="3" type="ORF">CAI16_12550</name>
</gene>
<keyword evidence="2" id="KW-0175">Coiled coil</keyword>
<feature type="coiled-coil region" evidence="2">
    <location>
        <begin position="46"/>
        <end position="73"/>
    </location>
</feature>
<proteinExistence type="predicted"/>
<dbReference type="Pfam" id="PF05130">
    <property type="entry name" value="FlgN"/>
    <property type="match status" value="1"/>
</dbReference>
<evidence type="ECO:0008006" key="5">
    <source>
        <dbReference type="Google" id="ProtNLM"/>
    </source>
</evidence>